<accession>A0ABD0VDY4</accession>
<sequence>MTPYPSITQNLERKALTTMTSILPASIQTPNHFPITLHPSPNPKKSPKPSISRLSPRAAADDGKPTAPPPDAGGVEDSEFDNRLSQVRIKYRSGTGKKAEQRRARKSGGGGGGGGGKKGKGITLPPVPLREAVNVSGEKVELGFTPYSERINGRIAGLGLAAVVLVELGSGKGILNYHAPPVLFLQIYTVIALSALFIKFEKERISVWPEKSESSSASSAGTGD</sequence>
<evidence type="ECO:0000313" key="2">
    <source>
        <dbReference type="EMBL" id="KAL0923238.1"/>
    </source>
</evidence>
<protein>
    <submittedName>
        <fullName evidence="2">Uncharacterized protein</fullName>
    </submittedName>
</protein>
<dbReference type="Proteomes" id="UP001552299">
    <property type="component" value="Unassembled WGS sequence"/>
</dbReference>
<proteinExistence type="predicted"/>
<name>A0ABD0VDY4_DENTH</name>
<comment type="caution">
    <text evidence="2">The sequence shown here is derived from an EMBL/GenBank/DDBJ whole genome shotgun (WGS) entry which is preliminary data.</text>
</comment>
<evidence type="ECO:0000256" key="1">
    <source>
        <dbReference type="SAM" id="MobiDB-lite"/>
    </source>
</evidence>
<evidence type="ECO:0000313" key="3">
    <source>
        <dbReference type="Proteomes" id="UP001552299"/>
    </source>
</evidence>
<dbReference type="AlphaFoldDB" id="A0ABD0VDY4"/>
<organism evidence="2 3">
    <name type="scientific">Dendrobium thyrsiflorum</name>
    <name type="common">Pinecone-like raceme dendrobium</name>
    <name type="synonym">Orchid</name>
    <dbReference type="NCBI Taxonomy" id="117978"/>
    <lineage>
        <taxon>Eukaryota</taxon>
        <taxon>Viridiplantae</taxon>
        <taxon>Streptophyta</taxon>
        <taxon>Embryophyta</taxon>
        <taxon>Tracheophyta</taxon>
        <taxon>Spermatophyta</taxon>
        <taxon>Magnoliopsida</taxon>
        <taxon>Liliopsida</taxon>
        <taxon>Asparagales</taxon>
        <taxon>Orchidaceae</taxon>
        <taxon>Epidendroideae</taxon>
        <taxon>Malaxideae</taxon>
        <taxon>Dendrobiinae</taxon>
        <taxon>Dendrobium</taxon>
    </lineage>
</organism>
<feature type="compositionally biased region" description="Gly residues" evidence="1">
    <location>
        <begin position="107"/>
        <end position="116"/>
    </location>
</feature>
<dbReference type="SUPFAM" id="SSF103511">
    <property type="entry name" value="Chlorophyll a-b binding protein"/>
    <property type="match status" value="1"/>
</dbReference>
<gene>
    <name evidence="2" type="ORF">M5K25_007285</name>
</gene>
<dbReference type="EMBL" id="JANQDX010000006">
    <property type="protein sequence ID" value="KAL0923238.1"/>
    <property type="molecule type" value="Genomic_DNA"/>
</dbReference>
<reference evidence="2 3" key="1">
    <citation type="journal article" date="2024" name="Plant Biotechnol. J.">
        <title>Dendrobium thyrsiflorum genome and its molecular insights into genes involved in important horticultural traits.</title>
        <authorList>
            <person name="Chen B."/>
            <person name="Wang J.Y."/>
            <person name="Zheng P.J."/>
            <person name="Li K.L."/>
            <person name="Liang Y.M."/>
            <person name="Chen X.F."/>
            <person name="Zhang C."/>
            <person name="Zhao X."/>
            <person name="He X."/>
            <person name="Zhang G.Q."/>
            <person name="Liu Z.J."/>
            <person name="Xu Q."/>
        </authorList>
    </citation>
    <scope>NUCLEOTIDE SEQUENCE [LARGE SCALE GENOMIC DNA]</scope>
    <source>
        <strain evidence="2">GZMU011</strain>
    </source>
</reference>
<feature type="region of interest" description="Disordered" evidence="1">
    <location>
        <begin position="27"/>
        <end position="125"/>
    </location>
</feature>
<keyword evidence="3" id="KW-1185">Reference proteome</keyword>